<reference evidence="2" key="2">
    <citation type="journal article" date="2021" name="Genome Biol. Evol.">
        <title>Developing a high-quality reference genome for a parasitic bivalve with doubly uniparental inheritance (Bivalvia: Unionida).</title>
        <authorList>
            <person name="Smith C.H."/>
        </authorList>
    </citation>
    <scope>NUCLEOTIDE SEQUENCE</scope>
    <source>
        <strain evidence="2">CHS0354</strain>
        <tissue evidence="2">Mantle</tissue>
    </source>
</reference>
<protein>
    <submittedName>
        <fullName evidence="2">Uncharacterized protein</fullName>
    </submittedName>
</protein>
<accession>A0AAE0VKR6</accession>
<feature type="signal peptide" evidence="1">
    <location>
        <begin position="1"/>
        <end position="17"/>
    </location>
</feature>
<name>A0AAE0VKR6_9BIVA</name>
<dbReference type="Proteomes" id="UP001195483">
    <property type="component" value="Unassembled WGS sequence"/>
</dbReference>
<keyword evidence="1" id="KW-0732">Signal</keyword>
<dbReference type="AlphaFoldDB" id="A0AAE0VKR6"/>
<evidence type="ECO:0000313" key="2">
    <source>
        <dbReference type="EMBL" id="KAK3581893.1"/>
    </source>
</evidence>
<dbReference type="EMBL" id="JAEAOA010001432">
    <property type="protein sequence ID" value="KAK3581893.1"/>
    <property type="molecule type" value="Genomic_DNA"/>
</dbReference>
<proteinExistence type="predicted"/>
<evidence type="ECO:0000313" key="3">
    <source>
        <dbReference type="Proteomes" id="UP001195483"/>
    </source>
</evidence>
<reference evidence="2" key="1">
    <citation type="journal article" date="2021" name="Genome Biol. Evol.">
        <title>A High-Quality Reference Genome for a Parasitic Bivalve with Doubly Uniparental Inheritance (Bivalvia: Unionida).</title>
        <authorList>
            <person name="Smith C.H."/>
        </authorList>
    </citation>
    <scope>NUCLEOTIDE SEQUENCE</scope>
    <source>
        <strain evidence="2">CHS0354</strain>
    </source>
</reference>
<feature type="chain" id="PRO_5041974803" evidence="1">
    <location>
        <begin position="18"/>
        <end position="117"/>
    </location>
</feature>
<comment type="caution">
    <text evidence="2">The sequence shown here is derived from an EMBL/GenBank/DDBJ whole genome shotgun (WGS) entry which is preliminary data.</text>
</comment>
<organism evidence="2 3">
    <name type="scientific">Potamilus streckersoni</name>
    <dbReference type="NCBI Taxonomy" id="2493646"/>
    <lineage>
        <taxon>Eukaryota</taxon>
        <taxon>Metazoa</taxon>
        <taxon>Spiralia</taxon>
        <taxon>Lophotrochozoa</taxon>
        <taxon>Mollusca</taxon>
        <taxon>Bivalvia</taxon>
        <taxon>Autobranchia</taxon>
        <taxon>Heteroconchia</taxon>
        <taxon>Palaeoheterodonta</taxon>
        <taxon>Unionida</taxon>
        <taxon>Unionoidea</taxon>
        <taxon>Unionidae</taxon>
        <taxon>Ambleminae</taxon>
        <taxon>Lampsilini</taxon>
        <taxon>Potamilus</taxon>
    </lineage>
</organism>
<gene>
    <name evidence="2" type="ORF">CHS0354_024206</name>
</gene>
<keyword evidence="3" id="KW-1185">Reference proteome</keyword>
<reference evidence="2" key="3">
    <citation type="submission" date="2023-05" db="EMBL/GenBank/DDBJ databases">
        <authorList>
            <person name="Smith C.H."/>
        </authorList>
    </citation>
    <scope>NUCLEOTIDE SEQUENCE</scope>
    <source>
        <strain evidence="2">CHS0354</strain>
        <tissue evidence="2">Mantle</tissue>
    </source>
</reference>
<sequence>MSIGWHQLMATIGSVLASFGDSWEVPDESFDELEAVICGMYGRPRFSKSRLYVIMDKSGVDERLKPSCSVDNILPPCRTSLEQHMKRVNYQVDIRKIAHTVFYVIHAPTYRHGLGYK</sequence>
<evidence type="ECO:0000256" key="1">
    <source>
        <dbReference type="SAM" id="SignalP"/>
    </source>
</evidence>